<dbReference type="TCDB" id="8.B.21.2.2">
    <property type="family name" value="the spider insecticidal neurotoxin cyrtautoxin (cyrautoxin) family"/>
</dbReference>
<dbReference type="RefSeq" id="XP_007702096.1">
    <property type="nucleotide sequence ID" value="XM_007703906.1"/>
</dbReference>
<dbReference type="OrthoDB" id="10580564at2759"/>
<dbReference type="EMBL" id="KB445647">
    <property type="protein sequence ID" value="EMD61918.1"/>
    <property type="molecule type" value="Genomic_DNA"/>
</dbReference>
<reference evidence="1 2" key="1">
    <citation type="journal article" date="2012" name="PLoS Pathog.">
        <title>Diverse lifestyles and strategies of plant pathogenesis encoded in the genomes of eighteen Dothideomycetes fungi.</title>
        <authorList>
            <person name="Ohm R.A."/>
            <person name="Feau N."/>
            <person name="Henrissat B."/>
            <person name="Schoch C.L."/>
            <person name="Horwitz B.A."/>
            <person name="Barry K.W."/>
            <person name="Condon B.J."/>
            <person name="Copeland A.C."/>
            <person name="Dhillon B."/>
            <person name="Glaser F."/>
            <person name="Hesse C.N."/>
            <person name="Kosti I."/>
            <person name="LaButti K."/>
            <person name="Lindquist E.A."/>
            <person name="Lucas S."/>
            <person name="Salamov A.A."/>
            <person name="Bradshaw R.E."/>
            <person name="Ciuffetti L."/>
            <person name="Hamelin R.C."/>
            <person name="Kema G.H.J."/>
            <person name="Lawrence C."/>
            <person name="Scott J.A."/>
            <person name="Spatafora J.W."/>
            <person name="Turgeon B.G."/>
            <person name="de Wit P.J.G.M."/>
            <person name="Zhong S."/>
            <person name="Goodwin S.B."/>
            <person name="Grigoriev I.V."/>
        </authorList>
    </citation>
    <scope>NUCLEOTIDE SEQUENCE [LARGE SCALE GENOMIC DNA]</scope>
    <source>
        <strain evidence="2">ND90Pr / ATCC 201652</strain>
    </source>
</reference>
<organism evidence="1 2">
    <name type="scientific">Cochliobolus sativus (strain ND90Pr / ATCC 201652)</name>
    <name type="common">Common root rot and spot blotch fungus</name>
    <name type="synonym">Bipolaris sorokiniana</name>
    <dbReference type="NCBI Taxonomy" id="665912"/>
    <lineage>
        <taxon>Eukaryota</taxon>
        <taxon>Fungi</taxon>
        <taxon>Dikarya</taxon>
        <taxon>Ascomycota</taxon>
        <taxon>Pezizomycotina</taxon>
        <taxon>Dothideomycetes</taxon>
        <taxon>Pleosporomycetidae</taxon>
        <taxon>Pleosporales</taxon>
        <taxon>Pleosporineae</taxon>
        <taxon>Pleosporaceae</taxon>
        <taxon>Bipolaris</taxon>
    </lineage>
</organism>
<evidence type="ECO:0000313" key="2">
    <source>
        <dbReference type="Proteomes" id="UP000016934"/>
    </source>
</evidence>
<dbReference type="KEGG" id="bsc:COCSADRAFT_38715"/>
<evidence type="ECO:0000313" key="1">
    <source>
        <dbReference type="EMBL" id="EMD61918.1"/>
    </source>
</evidence>
<dbReference type="AlphaFoldDB" id="M2S406"/>
<accession>M2S406</accession>
<reference evidence="2" key="2">
    <citation type="journal article" date="2013" name="PLoS Genet.">
        <title>Comparative genome structure, secondary metabolite, and effector coding capacity across Cochliobolus pathogens.</title>
        <authorList>
            <person name="Condon B.J."/>
            <person name="Leng Y."/>
            <person name="Wu D."/>
            <person name="Bushley K.E."/>
            <person name="Ohm R.A."/>
            <person name="Otillar R."/>
            <person name="Martin J."/>
            <person name="Schackwitz W."/>
            <person name="Grimwood J."/>
            <person name="MohdZainudin N."/>
            <person name="Xue C."/>
            <person name="Wang R."/>
            <person name="Manning V.A."/>
            <person name="Dhillon B."/>
            <person name="Tu Z.J."/>
            <person name="Steffenson B.J."/>
            <person name="Salamov A."/>
            <person name="Sun H."/>
            <person name="Lowry S."/>
            <person name="LaButti K."/>
            <person name="Han J."/>
            <person name="Copeland A."/>
            <person name="Lindquist E."/>
            <person name="Barry K."/>
            <person name="Schmutz J."/>
            <person name="Baker S.E."/>
            <person name="Ciuffetti L.M."/>
            <person name="Grigoriev I.V."/>
            <person name="Zhong S."/>
            <person name="Turgeon B.G."/>
        </authorList>
    </citation>
    <scope>NUCLEOTIDE SEQUENCE [LARGE SCALE GENOMIC DNA]</scope>
    <source>
        <strain evidence="2">ND90Pr / ATCC 201652</strain>
    </source>
</reference>
<proteinExistence type="predicted"/>
<protein>
    <submittedName>
        <fullName evidence="1">Uncharacterized protein</fullName>
    </submittedName>
</protein>
<dbReference type="GeneID" id="19139323"/>
<dbReference type="HOGENOM" id="CLU_2558151_0_0_1"/>
<dbReference type="Proteomes" id="UP000016934">
    <property type="component" value="Unassembled WGS sequence"/>
</dbReference>
<sequence>MHLLILTLILPTHAYPKEKAPLKQSPIDDSLHTLPLRYEPIDLMCIRNYEPCDDDRTCCSLNCVCFDLTCLVGRPRVCRPVK</sequence>
<keyword evidence="2" id="KW-1185">Reference proteome</keyword>
<name>M2S406_COCSN</name>
<gene>
    <name evidence="1" type="ORF">COCSADRAFT_38715</name>
</gene>